<dbReference type="Proteomes" id="UP001056766">
    <property type="component" value="Unassembled WGS sequence"/>
</dbReference>
<dbReference type="InterPro" id="IPR009078">
    <property type="entry name" value="Ferritin-like_SF"/>
</dbReference>
<proteinExistence type="predicted"/>
<protein>
    <submittedName>
        <fullName evidence="2">Ferritin family protein</fullName>
    </submittedName>
</protein>
<gene>
    <name evidence="2" type="ORF">KDK67_10115</name>
</gene>
<organism evidence="2 3">
    <name type="scientific">Methanococcoides seepicolus</name>
    <dbReference type="NCBI Taxonomy" id="2828780"/>
    <lineage>
        <taxon>Archaea</taxon>
        <taxon>Methanobacteriati</taxon>
        <taxon>Methanobacteriota</taxon>
        <taxon>Stenosarchaea group</taxon>
        <taxon>Methanomicrobia</taxon>
        <taxon>Methanosarcinales</taxon>
        <taxon>Methanosarcinaceae</taxon>
        <taxon>Methanococcoides</taxon>
    </lineage>
</organism>
<dbReference type="InterPro" id="IPR012347">
    <property type="entry name" value="Ferritin-like"/>
</dbReference>
<accession>A0A9E4ZGU8</accession>
<feature type="domain" description="Rubrerythrin diiron-binding" evidence="1">
    <location>
        <begin position="23"/>
        <end position="149"/>
    </location>
</feature>
<dbReference type="Gene3D" id="1.20.1260.10">
    <property type="match status" value="1"/>
</dbReference>
<keyword evidence="3" id="KW-1185">Reference proteome</keyword>
<dbReference type="InterPro" id="IPR003251">
    <property type="entry name" value="Rr_diiron-bd_dom"/>
</dbReference>
<dbReference type="AlphaFoldDB" id="A0A9E4ZGU8"/>
<dbReference type="EMBL" id="JAGSOI010000044">
    <property type="protein sequence ID" value="MCM1987331.1"/>
    <property type="molecule type" value="Genomic_DNA"/>
</dbReference>
<dbReference type="Pfam" id="PF02915">
    <property type="entry name" value="Rubrerythrin"/>
    <property type="match status" value="1"/>
</dbReference>
<dbReference type="GO" id="GO:0016491">
    <property type="term" value="F:oxidoreductase activity"/>
    <property type="evidence" value="ECO:0007669"/>
    <property type="project" value="InterPro"/>
</dbReference>
<comment type="caution">
    <text evidence="2">The sequence shown here is derived from an EMBL/GenBank/DDBJ whole genome shotgun (WGS) entry which is preliminary data.</text>
</comment>
<dbReference type="CDD" id="cd01045">
    <property type="entry name" value="Ferritin_like_AB"/>
    <property type="match status" value="1"/>
</dbReference>
<dbReference type="GO" id="GO:0046872">
    <property type="term" value="F:metal ion binding"/>
    <property type="evidence" value="ECO:0007669"/>
    <property type="project" value="InterPro"/>
</dbReference>
<reference evidence="2" key="1">
    <citation type="journal article" date="2021" name="mSystems">
        <title>Bacteria and Archaea Synergistically Convert Glycine Betaine to Biogenic Methane in the Formosa Cold Seep of the South China Sea.</title>
        <authorList>
            <person name="Li L."/>
            <person name="Zhang W."/>
            <person name="Zhang S."/>
            <person name="Song L."/>
            <person name="Sun Q."/>
            <person name="Zhang H."/>
            <person name="Xiang H."/>
            <person name="Dong X."/>
        </authorList>
    </citation>
    <scope>NUCLEOTIDE SEQUENCE</scope>
    <source>
        <strain evidence="2">LLY</strain>
    </source>
</reference>
<evidence type="ECO:0000259" key="1">
    <source>
        <dbReference type="Pfam" id="PF02915"/>
    </source>
</evidence>
<dbReference type="SUPFAM" id="SSF47240">
    <property type="entry name" value="Ferritin-like"/>
    <property type="match status" value="1"/>
</dbReference>
<evidence type="ECO:0000313" key="3">
    <source>
        <dbReference type="Proteomes" id="UP001056766"/>
    </source>
</evidence>
<name>A0A9E4ZGU8_9EURY</name>
<evidence type="ECO:0000313" key="2">
    <source>
        <dbReference type="EMBL" id="MCM1987331.1"/>
    </source>
</evidence>
<reference evidence="2" key="2">
    <citation type="submission" date="2021-04" db="EMBL/GenBank/DDBJ databases">
        <authorList>
            <person name="Dong X."/>
        </authorList>
    </citation>
    <scope>NUCLEOTIDE SEQUENCE</scope>
    <source>
        <strain evidence="2">LLY</strain>
    </source>
</reference>
<dbReference type="PANTHER" id="PTHR33531">
    <property type="entry name" value="RUBRERYTHRIN SUBFAMILY"/>
    <property type="match status" value="1"/>
</dbReference>
<dbReference type="PANTHER" id="PTHR33531:SF10">
    <property type="entry name" value="BLR7895 PROTEIN"/>
    <property type="match status" value="1"/>
</dbReference>
<sequence>MISDTLNESYNLGSIDSIGDAVRLGISFEDQGRDFYLEFAGNTSDPAAKDMFLYLAEEEKKHAQYLVDYLEGEVLLLETASDAPDFKSAFSSEFMTDDLGEVGILLAAMRLERKTEDLYKMLSKRADDAEQKKFFKELASVERGHYDLIDGFLESSTQFRMQT</sequence>